<comment type="caution">
    <text evidence="1">The sequence shown here is derived from an EMBL/GenBank/DDBJ whole genome shotgun (WGS) entry which is preliminary data.</text>
</comment>
<dbReference type="EMBL" id="JADILW010000040">
    <property type="protein sequence ID" value="MBO8480000.1"/>
    <property type="molecule type" value="Genomic_DNA"/>
</dbReference>
<accession>A0A9D9IX41</accession>
<evidence type="ECO:0000313" key="2">
    <source>
        <dbReference type="Proteomes" id="UP000823769"/>
    </source>
</evidence>
<dbReference type="InterPro" id="IPR007739">
    <property type="entry name" value="RgpF"/>
</dbReference>
<name>A0A9D9IX41_9BACT</name>
<evidence type="ECO:0000313" key="1">
    <source>
        <dbReference type="EMBL" id="MBO8480000.1"/>
    </source>
</evidence>
<gene>
    <name evidence="1" type="ORF">IAB76_02670</name>
</gene>
<dbReference type="Pfam" id="PF05045">
    <property type="entry name" value="RgpF"/>
    <property type="match status" value="1"/>
</dbReference>
<reference evidence="1" key="2">
    <citation type="journal article" date="2021" name="PeerJ">
        <title>Extensive microbial diversity within the chicken gut microbiome revealed by metagenomics and culture.</title>
        <authorList>
            <person name="Gilroy R."/>
            <person name="Ravi A."/>
            <person name="Getino M."/>
            <person name="Pursley I."/>
            <person name="Horton D.L."/>
            <person name="Alikhan N.F."/>
            <person name="Baker D."/>
            <person name="Gharbi K."/>
            <person name="Hall N."/>
            <person name="Watson M."/>
            <person name="Adriaenssens E.M."/>
            <person name="Foster-Nyarko E."/>
            <person name="Jarju S."/>
            <person name="Secka A."/>
            <person name="Antonio M."/>
            <person name="Oren A."/>
            <person name="Chaudhuri R.R."/>
            <person name="La Ragione R."/>
            <person name="Hildebrand F."/>
            <person name="Pallen M.J."/>
        </authorList>
    </citation>
    <scope>NUCLEOTIDE SEQUENCE</scope>
    <source>
        <strain evidence="1">B3-1481</strain>
    </source>
</reference>
<protein>
    <submittedName>
        <fullName evidence="1">Uncharacterized protein</fullName>
    </submittedName>
</protein>
<dbReference type="AlphaFoldDB" id="A0A9D9IX41"/>
<organism evidence="1 2">
    <name type="scientific">Candidatus Cryptobacteroides avistercoris</name>
    <dbReference type="NCBI Taxonomy" id="2840758"/>
    <lineage>
        <taxon>Bacteria</taxon>
        <taxon>Pseudomonadati</taxon>
        <taxon>Bacteroidota</taxon>
        <taxon>Bacteroidia</taxon>
        <taxon>Bacteroidales</taxon>
        <taxon>Candidatus Cryptobacteroides</taxon>
    </lineage>
</organism>
<dbReference type="Proteomes" id="UP000823769">
    <property type="component" value="Unassembled WGS sequence"/>
</dbReference>
<sequence length="281" mass="31053">MPGRLFIFAAYDAGARVGASLLWYLRSLSACGDVVLEADTDFSAGELEKLGGFCLHAGAAAHGEYDFGSYKRAWQWARENLDTDAYDFVYLVNDSVFGPLRELEPCLERMEGLGCPAFGLVMHPSGHSPHLQSWFMGFGREVSVAAWFDAFLSSVERQESKEAVCEKYENGLTRLLTAHGVGFKGLFNLPGKSVYNSPLRLYRRGLPFVKKSSFTRHAGCLGRQLRLVLDSLPGPCRDAVLSDAARLYGADYVNSLLAAGRFTVACRYFRYLASKLRGRSA</sequence>
<reference evidence="1" key="1">
    <citation type="submission" date="2020-10" db="EMBL/GenBank/DDBJ databases">
        <authorList>
            <person name="Gilroy R."/>
        </authorList>
    </citation>
    <scope>NUCLEOTIDE SEQUENCE</scope>
    <source>
        <strain evidence="1">B3-1481</strain>
    </source>
</reference>
<proteinExistence type="predicted"/>